<protein>
    <submittedName>
        <fullName evidence="1">Uncharacterized protein</fullName>
    </submittedName>
</protein>
<dbReference type="SUPFAM" id="SSF52047">
    <property type="entry name" value="RNI-like"/>
    <property type="match status" value="1"/>
</dbReference>
<keyword evidence="2" id="KW-1185">Reference proteome</keyword>
<gene>
    <name evidence="1" type="ORF">DLAC_00843</name>
</gene>
<organism evidence="1 2">
    <name type="scientific">Tieghemostelium lacteum</name>
    <name type="common">Slime mold</name>
    <name type="synonym">Dictyostelium lacteum</name>
    <dbReference type="NCBI Taxonomy" id="361077"/>
    <lineage>
        <taxon>Eukaryota</taxon>
        <taxon>Amoebozoa</taxon>
        <taxon>Evosea</taxon>
        <taxon>Eumycetozoa</taxon>
        <taxon>Dictyostelia</taxon>
        <taxon>Dictyosteliales</taxon>
        <taxon>Raperosteliaceae</taxon>
        <taxon>Tieghemostelium</taxon>
    </lineage>
</organism>
<name>A0A152A769_TIELA</name>
<sequence>MALFPNYILCIIIKYLFDDEHLPFSYKLSLGTIGKAVLKCLSGRYSGKFKIDTKDKVQLHTSEYCLIKSIKSIKINLKYSNSKNNTAIESFIHIQNIFKDLEILDIHYPQRDFTLSNLTIDYFPNLKKLILQGFKISENDTKQIQRLPPLEELSIISFRDELVPFVILLLNQLKSSIVGLSLELYQEPEESVVLLSNYLKTYKQLNRLYLSFDDGYTQHLMDMIDKNQNQLQYLTFEVFDNDQIYRFMNMLDMMSNLTNLSLEGYLMVDPSLPLFPRLKHVRHLKIQGYHSVMSKMLLSNLGSPCSLETLEIQSLPYSVQKNIEMFIQSNNSLTTLKLKLHITLDLKNLSEYISKHPKLQNLYIHLSIDKNKTHQTKIFSKLHLSSTLQLIHVEISDKKLSKETNFLNTALNYLLSPKPLLHPKPPFTLLSSSKNKSCYVRT</sequence>
<dbReference type="Proteomes" id="UP000076078">
    <property type="component" value="Unassembled WGS sequence"/>
</dbReference>
<dbReference type="EMBL" id="LODT01000004">
    <property type="protein sequence ID" value="KYR02046.1"/>
    <property type="molecule type" value="Genomic_DNA"/>
</dbReference>
<comment type="caution">
    <text evidence="1">The sequence shown here is derived from an EMBL/GenBank/DDBJ whole genome shotgun (WGS) entry which is preliminary data.</text>
</comment>
<dbReference type="InParanoid" id="A0A152A769"/>
<reference evidence="1 2" key="1">
    <citation type="submission" date="2015-12" db="EMBL/GenBank/DDBJ databases">
        <title>Dictyostelia acquired genes for synthesis and detection of signals that induce cell-type specialization by lateral gene transfer from prokaryotes.</title>
        <authorList>
            <person name="Gloeckner G."/>
            <person name="Schaap P."/>
        </authorList>
    </citation>
    <scope>NUCLEOTIDE SEQUENCE [LARGE SCALE GENOMIC DNA]</scope>
    <source>
        <strain evidence="1 2">TK</strain>
    </source>
</reference>
<dbReference type="Gene3D" id="3.80.10.10">
    <property type="entry name" value="Ribonuclease Inhibitor"/>
    <property type="match status" value="1"/>
</dbReference>
<dbReference type="InterPro" id="IPR032675">
    <property type="entry name" value="LRR_dom_sf"/>
</dbReference>
<evidence type="ECO:0000313" key="1">
    <source>
        <dbReference type="EMBL" id="KYR02046.1"/>
    </source>
</evidence>
<proteinExistence type="predicted"/>
<accession>A0A152A769</accession>
<evidence type="ECO:0000313" key="2">
    <source>
        <dbReference type="Proteomes" id="UP000076078"/>
    </source>
</evidence>
<dbReference type="AlphaFoldDB" id="A0A152A769"/>